<dbReference type="OrthoDB" id="6365676at2759"/>
<keyword evidence="4" id="KW-0863">Zinc-finger</keyword>
<dbReference type="RefSeq" id="XP_027196197.1">
    <property type="nucleotide sequence ID" value="XM_027340396.1"/>
</dbReference>
<evidence type="ECO:0000256" key="11">
    <source>
        <dbReference type="ARBA" id="ARBA00038409"/>
    </source>
</evidence>
<name>A0A6P6XRV4_DERPT</name>
<comment type="subcellular location">
    <subcellularLocation>
        <location evidence="1">Nucleus</location>
    </subcellularLocation>
</comment>
<dbReference type="GO" id="GO:0005634">
    <property type="term" value="C:nucleus"/>
    <property type="evidence" value="ECO:0007669"/>
    <property type="project" value="UniProtKB-SubCell"/>
</dbReference>
<dbReference type="AlphaFoldDB" id="A0A6P6XRV4"/>
<evidence type="ECO:0000256" key="1">
    <source>
        <dbReference type="ARBA" id="ARBA00004123"/>
    </source>
</evidence>
<dbReference type="PANTHER" id="PTHR23235:SF170">
    <property type="entry name" value="FI01014P-RELATED"/>
    <property type="match status" value="1"/>
</dbReference>
<keyword evidence="6" id="KW-0805">Transcription regulation</keyword>
<dbReference type="InterPro" id="IPR013087">
    <property type="entry name" value="Znf_C2H2_type"/>
</dbReference>
<evidence type="ECO:0000256" key="7">
    <source>
        <dbReference type="ARBA" id="ARBA00023125"/>
    </source>
</evidence>
<keyword evidence="10" id="KW-0539">Nucleus</keyword>
<evidence type="ECO:0000256" key="6">
    <source>
        <dbReference type="ARBA" id="ARBA00023015"/>
    </source>
</evidence>
<dbReference type="FunFam" id="3.30.160.60:FF:000026">
    <property type="entry name" value="Transcription factor Sp3"/>
    <property type="match status" value="1"/>
</dbReference>
<dbReference type="FunFam" id="3.30.160.60:FF:000014">
    <property type="entry name" value="Transcription factor Sp3"/>
    <property type="match status" value="1"/>
</dbReference>
<evidence type="ECO:0000256" key="8">
    <source>
        <dbReference type="ARBA" id="ARBA00023159"/>
    </source>
</evidence>
<evidence type="ECO:0000256" key="10">
    <source>
        <dbReference type="ARBA" id="ARBA00023242"/>
    </source>
</evidence>
<dbReference type="GO" id="GO:0008270">
    <property type="term" value="F:zinc ion binding"/>
    <property type="evidence" value="ECO:0007669"/>
    <property type="project" value="UniProtKB-KW"/>
</dbReference>
<dbReference type="GO" id="GO:0000981">
    <property type="term" value="F:DNA-binding transcription factor activity, RNA polymerase II-specific"/>
    <property type="evidence" value="ECO:0007669"/>
    <property type="project" value="TreeGrafter"/>
</dbReference>
<comment type="similarity">
    <text evidence="11">Belongs to the Sp1 C2H2-type zinc-finger protein family.</text>
</comment>
<evidence type="ECO:0000256" key="9">
    <source>
        <dbReference type="ARBA" id="ARBA00023163"/>
    </source>
</evidence>
<dbReference type="PANTHER" id="PTHR23235">
    <property type="entry name" value="KRUEPPEL-LIKE TRANSCRIPTION FACTOR"/>
    <property type="match status" value="1"/>
</dbReference>
<accession>A0A6P6XRV4</accession>
<dbReference type="PROSITE" id="PS50157">
    <property type="entry name" value="ZINC_FINGER_C2H2_2"/>
    <property type="match status" value="3"/>
</dbReference>
<organism evidence="12 13">
    <name type="scientific">Dermatophagoides pteronyssinus</name>
    <name type="common">European house dust mite</name>
    <dbReference type="NCBI Taxonomy" id="6956"/>
    <lineage>
        <taxon>Eukaryota</taxon>
        <taxon>Metazoa</taxon>
        <taxon>Ecdysozoa</taxon>
        <taxon>Arthropoda</taxon>
        <taxon>Chelicerata</taxon>
        <taxon>Arachnida</taxon>
        <taxon>Acari</taxon>
        <taxon>Acariformes</taxon>
        <taxon>Sarcoptiformes</taxon>
        <taxon>Astigmata</taxon>
        <taxon>Psoroptidia</taxon>
        <taxon>Analgoidea</taxon>
        <taxon>Pyroglyphidae</taxon>
        <taxon>Dermatophagoidinae</taxon>
        <taxon>Dermatophagoides</taxon>
    </lineage>
</organism>
<dbReference type="PROSITE" id="PS00028">
    <property type="entry name" value="ZINC_FINGER_C2H2_1"/>
    <property type="match status" value="3"/>
</dbReference>
<gene>
    <name evidence="13" type="primary">LOC113790701</name>
</gene>
<keyword evidence="7" id="KW-0238">DNA-binding</keyword>
<dbReference type="SMART" id="SM00355">
    <property type="entry name" value="ZnF_C2H2"/>
    <property type="match status" value="3"/>
</dbReference>
<evidence type="ECO:0000313" key="12">
    <source>
        <dbReference type="Proteomes" id="UP000515146"/>
    </source>
</evidence>
<dbReference type="FunFam" id="3.30.160.60:FF:000061">
    <property type="entry name" value="Transcription factor Sp3"/>
    <property type="match status" value="1"/>
</dbReference>
<dbReference type="GO" id="GO:0000978">
    <property type="term" value="F:RNA polymerase II cis-regulatory region sequence-specific DNA binding"/>
    <property type="evidence" value="ECO:0007669"/>
    <property type="project" value="TreeGrafter"/>
</dbReference>
<dbReference type="InterPro" id="IPR036236">
    <property type="entry name" value="Znf_C2H2_sf"/>
</dbReference>
<evidence type="ECO:0000313" key="13">
    <source>
        <dbReference type="RefSeq" id="XP_027196197.1"/>
    </source>
</evidence>
<dbReference type="Proteomes" id="UP000515146">
    <property type="component" value="Unplaced"/>
</dbReference>
<protein>
    <submittedName>
        <fullName evidence="13">Transcription factor Sp4-like</fullName>
    </submittedName>
</protein>
<keyword evidence="8" id="KW-0010">Activator</keyword>
<evidence type="ECO:0000256" key="2">
    <source>
        <dbReference type="ARBA" id="ARBA00022723"/>
    </source>
</evidence>
<sequence length="571" mass="61213">MSNNQQADDNQGLFGPGPGGGNDGGQTTLKGSTTVTATNQILTQATSGGTAQAVQYSIIQPQLQLADGQTAEAIFLQNGQQAIQLSGNHHQLLSPNHQVVRATGTGQAQATAQQGQQVYIQGLGNAVISNGQPVTMRQAGSVMQALQLPVQQTIPVQSISTQNGQTILQTIQIPIQALQSIGTNVQQQQIATHQMMPQLQQVQMTPITVSQASASPIKQEPTESATQLAANANSHLANAQAGQTVLNIQLPNGQIGQLISAPAVWPANSVNISNIGDLLSGMRGQNVIQVQGVQGVQGLQTIQLQGGNIIANAPNGQQVGPLSPVQAIQIANSNQLIQQLQQDPNDPNKWQIVATPTNALQVQGAIQANFATTATSSAAGTDGSTHTISNAGSVSQDGQTTRKLRRVACTCPNCRDGEGRNSDTKKKQHICHIPGCNKVYGKTSHLRAHLRWHTGERPFVCNWLFCGKRFTRSDELQRHRRTHTGEKRFQCAECLKRFMRSDHLSKHLKTHQARRIAQQQQQQIQIQTTSQQQQLNPNDGSNNQTTTTAPATTTLIITSNNIASLNDQIKT</sequence>
<evidence type="ECO:0000256" key="3">
    <source>
        <dbReference type="ARBA" id="ARBA00022737"/>
    </source>
</evidence>
<dbReference type="Pfam" id="PF00096">
    <property type="entry name" value="zf-C2H2"/>
    <property type="match status" value="2"/>
</dbReference>
<proteinExistence type="inferred from homology"/>
<dbReference type="OMA" id="RGQNVIQ"/>
<keyword evidence="12" id="KW-1185">Reference proteome</keyword>
<keyword evidence="3" id="KW-0677">Repeat</keyword>
<keyword evidence="9" id="KW-0804">Transcription</keyword>
<evidence type="ECO:0000256" key="4">
    <source>
        <dbReference type="ARBA" id="ARBA00022771"/>
    </source>
</evidence>
<dbReference type="KEGG" id="dpte:113790701"/>
<reference evidence="13" key="1">
    <citation type="submission" date="2025-08" db="UniProtKB">
        <authorList>
            <consortium name="RefSeq"/>
        </authorList>
    </citation>
    <scope>IDENTIFICATION</scope>
    <source>
        <strain evidence="13">Airmid</strain>
    </source>
</reference>
<keyword evidence="2" id="KW-0479">Metal-binding</keyword>
<evidence type="ECO:0000256" key="5">
    <source>
        <dbReference type="ARBA" id="ARBA00022833"/>
    </source>
</evidence>
<dbReference type="Gene3D" id="3.30.160.60">
    <property type="entry name" value="Classic Zinc Finger"/>
    <property type="match status" value="3"/>
</dbReference>
<dbReference type="InParanoid" id="A0A6P6XRV4"/>
<keyword evidence="5" id="KW-0862">Zinc</keyword>
<dbReference type="SUPFAM" id="SSF57667">
    <property type="entry name" value="beta-beta-alpha zinc fingers"/>
    <property type="match status" value="2"/>
</dbReference>